<dbReference type="Gene3D" id="3.40.50.150">
    <property type="entry name" value="Vaccinia Virus protein VP39"/>
    <property type="match status" value="1"/>
</dbReference>
<name>A0ABQ4MWA5_9BACL</name>
<dbReference type="EMBL" id="BOSM01000008">
    <property type="protein sequence ID" value="GIP60219.1"/>
    <property type="molecule type" value="Genomic_DNA"/>
</dbReference>
<dbReference type="CDD" id="cd02440">
    <property type="entry name" value="AdoMet_MTases"/>
    <property type="match status" value="1"/>
</dbReference>
<sequence length="216" mass="24944">MYSPVKVWMYCEPCEHIFSYNNPSSLSDMKFDGINFNLMPSKLDFLPTIGENLRELKRNVTGKKLLDVGIGGGELLAVAKELHFEVEGLEIVKKQADHIANFLGIPVTACDFLKYETDKRYDVITMGDVIEHIEDPAATIRKAYDLLNDRGILWISTPNYQSAHAQFVKFDDAMWKEAGHLHYFSFHSLKMILEKHQFQLITRCQSTTKARWRLRL</sequence>
<reference evidence="1 2" key="1">
    <citation type="submission" date="2021-03" db="EMBL/GenBank/DDBJ databases">
        <title>Antimicrobial resistance genes in bacteria isolated from Japanese honey, and their potential for conferring macrolide and lincosamide resistance in the American foulbrood pathogen Paenibacillus larvae.</title>
        <authorList>
            <person name="Okamoto M."/>
            <person name="Kumagai M."/>
            <person name="Kanamori H."/>
            <person name="Takamatsu D."/>
        </authorList>
    </citation>
    <scope>NUCLEOTIDE SEQUENCE [LARGE SCALE GENOMIC DNA]</scope>
    <source>
        <strain evidence="1 2">J15TS10</strain>
    </source>
</reference>
<dbReference type="PANTHER" id="PTHR43861:SF6">
    <property type="entry name" value="METHYLTRANSFERASE TYPE 11"/>
    <property type="match status" value="1"/>
</dbReference>
<organism evidence="1 2">
    <name type="scientific">Paenibacillus woosongensis</name>
    <dbReference type="NCBI Taxonomy" id="307580"/>
    <lineage>
        <taxon>Bacteria</taxon>
        <taxon>Bacillati</taxon>
        <taxon>Bacillota</taxon>
        <taxon>Bacilli</taxon>
        <taxon>Bacillales</taxon>
        <taxon>Paenibacillaceae</taxon>
        <taxon>Paenibacillus</taxon>
    </lineage>
</organism>
<evidence type="ECO:0000313" key="1">
    <source>
        <dbReference type="EMBL" id="GIP60219.1"/>
    </source>
</evidence>
<evidence type="ECO:0000313" key="2">
    <source>
        <dbReference type="Proteomes" id="UP000681290"/>
    </source>
</evidence>
<dbReference type="Pfam" id="PF13489">
    <property type="entry name" value="Methyltransf_23"/>
    <property type="match status" value="1"/>
</dbReference>
<evidence type="ECO:0008006" key="3">
    <source>
        <dbReference type="Google" id="ProtNLM"/>
    </source>
</evidence>
<dbReference type="InterPro" id="IPR029063">
    <property type="entry name" value="SAM-dependent_MTases_sf"/>
</dbReference>
<comment type="caution">
    <text evidence="1">The sequence shown here is derived from an EMBL/GenBank/DDBJ whole genome shotgun (WGS) entry which is preliminary data.</text>
</comment>
<protein>
    <recommendedName>
        <fullName evidence="3">Class I SAM-dependent methyltransferase</fullName>
    </recommendedName>
</protein>
<accession>A0ABQ4MWA5</accession>
<gene>
    <name evidence="1" type="ORF">J15TS10_40330</name>
</gene>
<keyword evidence="2" id="KW-1185">Reference proteome</keyword>
<dbReference type="PANTHER" id="PTHR43861">
    <property type="entry name" value="TRANS-ACONITATE 2-METHYLTRANSFERASE-RELATED"/>
    <property type="match status" value="1"/>
</dbReference>
<proteinExistence type="predicted"/>
<dbReference type="Proteomes" id="UP000681290">
    <property type="component" value="Unassembled WGS sequence"/>
</dbReference>
<dbReference type="SUPFAM" id="SSF53335">
    <property type="entry name" value="S-adenosyl-L-methionine-dependent methyltransferases"/>
    <property type="match status" value="1"/>
</dbReference>
<dbReference type="RefSeq" id="WP_213593670.1">
    <property type="nucleotide sequence ID" value="NZ_BOSM01000008.1"/>
</dbReference>